<dbReference type="PIRSF" id="PIRSF037228">
    <property type="entry name" value="Lant_mod_RumM"/>
    <property type="match status" value="1"/>
</dbReference>
<dbReference type="AlphaFoldDB" id="A0A420F8Q0"/>
<evidence type="ECO:0000313" key="4">
    <source>
        <dbReference type="EMBL" id="RKF29317.1"/>
    </source>
</evidence>
<sequence>MSTVPHPADDDPTTPIEQRLLAALTVTERLAAPPPADAEPGERSRWRLSRWRTGGAFADDEEWRRRLAAEGLDEGTLLALLDESPARLAARLGGTPEWIRDLVACYRAASTSDIDPELLPGRPLDASLALVAPLVARARARVARHVRHLADDAPDLLPPDADRLGVTGLLDELVVVLSRAVVLELNIDRLRGASAGDTPQERYAAFFRRHRAPEAALALLAEYPVLARQAYDLTRGWADRTIEFLRRLADDAPALATTFHGGARPGRLVDIQETGDPHRDGRRVLVATFDSGLRLVYKPRPVAVEARFQHLLEWLNERGTDLHTFTVLPRGDHGWAEYVESAAPTTPGGRRRFARRYGSLLALLQAVGATDCHRENVVVHGEHPVLVDLETAFTPAVARAAGARGGGDAIADSVLAVGLLPRADEAAGPAANRCNCSAWQAEGTDEMRLCAPGHHHDEHGPLDPGADPADLAAHLPQVLDGFTATYRLLAAVRDELLAPDGPVTAFAADEIRVVLRPTRTYLRLRDAALHTDALQDGLDTERLHDWLWSGVAELPLLAATVAAERADLARRDVPMFTTTVDSRDLWTSRGRRLPGLLARSGLAEARRRLGRLGEADLERQRWLVRAAFTPQVDGADAPHARVRWHLAEVPPAPVPPAAAYLAAATSVADAVAALAFPGTEPTWFGLTPDTATPGRWAPAPLGPHLYDGIAGVTLFLAHAGRLTGEQRFTDLADRAAAGLTARILDRRVPGDRIGAFTGWGGLVYTLGHLGELWQTRRFAPAVDVALARVTALAATDQAPDLVDGFAGAVLAVSRAGLDPERVAPVVRGAARRLLAAADTAYADPPGGTAGAPLGGLAHGAAGIAAALAHAWAVTGDPAYADAATRALAYDRSLFRPAEANWADLRRPGRCGVTWCHGAPGIGLSRLLIRDALGPDDTLDTEITTAVATTLATGFGRNHSLCHGDLGNLDLLLAADPRQATAPAAAVLRDGLGGGWRCANPTALASPELMTGLSGVGLALLRLAAPERVPSVLLLAPPASAGPARSGASAPARRERQWAA</sequence>
<evidence type="ECO:0000313" key="5">
    <source>
        <dbReference type="Proteomes" id="UP000285744"/>
    </source>
</evidence>
<protein>
    <submittedName>
        <fullName evidence="4">Type 2 lantipeptide synthetase LanM</fullName>
    </submittedName>
</protein>
<dbReference type="CDD" id="cd04792">
    <property type="entry name" value="LanM-like"/>
    <property type="match status" value="1"/>
</dbReference>
<dbReference type="InterPro" id="IPR025410">
    <property type="entry name" value="Lant_dehyd"/>
</dbReference>
<dbReference type="GO" id="GO:0031179">
    <property type="term" value="P:peptide modification"/>
    <property type="evidence" value="ECO:0007669"/>
    <property type="project" value="InterPro"/>
</dbReference>
<dbReference type="InterPro" id="IPR017146">
    <property type="entry name" value="Lanti_2_LanM"/>
</dbReference>
<dbReference type="Pfam" id="PF13575">
    <property type="entry name" value="DUF4135"/>
    <property type="match status" value="1"/>
</dbReference>
<feature type="domain" description="Lantibiotic biosynthesis protein dehydration" evidence="3">
    <location>
        <begin position="223"/>
        <end position="578"/>
    </location>
</feature>
<dbReference type="InterPro" id="IPR007822">
    <property type="entry name" value="LANC-like"/>
</dbReference>
<evidence type="ECO:0000256" key="1">
    <source>
        <dbReference type="PIRSR" id="PIRSR607822-1"/>
    </source>
</evidence>
<gene>
    <name evidence="4" type="primary">lanM</name>
    <name evidence="4" type="ORF">D7I43_01800</name>
</gene>
<dbReference type="GO" id="GO:0046872">
    <property type="term" value="F:metal ion binding"/>
    <property type="evidence" value="ECO:0007669"/>
    <property type="project" value="UniProtKB-KW"/>
</dbReference>
<keyword evidence="1" id="KW-0479">Metal-binding</keyword>
<dbReference type="SUPFAM" id="SSF158745">
    <property type="entry name" value="LanC-like"/>
    <property type="match status" value="1"/>
</dbReference>
<name>A0A420F8Q0_9ACTN</name>
<dbReference type="PRINTS" id="PR01950">
    <property type="entry name" value="LANCSUPER"/>
</dbReference>
<evidence type="ECO:0000259" key="3">
    <source>
        <dbReference type="Pfam" id="PF13575"/>
    </source>
</evidence>
<dbReference type="NCBIfam" id="TIGR03897">
    <property type="entry name" value="lanti_2_LanM"/>
    <property type="match status" value="1"/>
</dbReference>
<organism evidence="4 5">
    <name type="scientific">Micromonospora globbae</name>
    <dbReference type="NCBI Taxonomy" id="1894969"/>
    <lineage>
        <taxon>Bacteria</taxon>
        <taxon>Bacillati</taxon>
        <taxon>Actinomycetota</taxon>
        <taxon>Actinomycetes</taxon>
        <taxon>Micromonosporales</taxon>
        <taxon>Micromonosporaceae</taxon>
        <taxon>Micromonospora</taxon>
    </lineage>
</organism>
<dbReference type="EMBL" id="RAQQ01000001">
    <property type="protein sequence ID" value="RKF29317.1"/>
    <property type="molecule type" value="Genomic_DNA"/>
</dbReference>
<feature type="binding site" evidence="1">
    <location>
        <position position="962"/>
    </location>
    <ligand>
        <name>Zn(2+)</name>
        <dbReference type="ChEBI" id="CHEBI:29105"/>
    </ligand>
</feature>
<keyword evidence="1" id="KW-0862">Zinc</keyword>
<reference evidence="4 5" key="1">
    <citation type="journal article" date="2018" name="Int. J. Syst. Evol. Microbiol.">
        <title>Micromonospora globbae sp. nov., an endophytic actinomycete isolated from roots of Globba winitii C. H. Wright.</title>
        <authorList>
            <person name="Kuncharoen N."/>
            <person name="Pittayakhajonwut P."/>
            <person name="Tanasupawat S."/>
        </authorList>
    </citation>
    <scope>NUCLEOTIDE SEQUENCE [LARGE SCALE GENOMIC DNA]</scope>
    <source>
        <strain evidence="4 5">WPS1-2</strain>
    </source>
</reference>
<dbReference type="SMART" id="SM01260">
    <property type="entry name" value="LANC_like"/>
    <property type="match status" value="1"/>
</dbReference>
<accession>A0A420F8Q0</accession>
<comment type="caution">
    <text evidence="4">The sequence shown here is derived from an EMBL/GenBank/DDBJ whole genome shotgun (WGS) entry which is preliminary data.</text>
</comment>
<dbReference type="OrthoDB" id="9148343at2"/>
<feature type="binding site" evidence="1">
    <location>
        <position position="915"/>
    </location>
    <ligand>
        <name>Zn(2+)</name>
        <dbReference type="ChEBI" id="CHEBI:29105"/>
    </ligand>
</feature>
<dbReference type="PRINTS" id="PR01955">
    <property type="entry name" value="LANCFRANKIA"/>
</dbReference>
<dbReference type="Pfam" id="PF05147">
    <property type="entry name" value="LANC_like"/>
    <property type="match status" value="1"/>
</dbReference>
<feature type="binding site" evidence="1">
    <location>
        <position position="961"/>
    </location>
    <ligand>
        <name>Zn(2+)</name>
        <dbReference type="ChEBI" id="CHEBI:29105"/>
    </ligand>
</feature>
<feature type="region of interest" description="Disordered" evidence="2">
    <location>
        <begin position="1038"/>
        <end position="1059"/>
    </location>
</feature>
<dbReference type="Proteomes" id="UP000285744">
    <property type="component" value="Unassembled WGS sequence"/>
</dbReference>
<proteinExistence type="predicted"/>
<evidence type="ECO:0000256" key="2">
    <source>
        <dbReference type="SAM" id="MobiDB-lite"/>
    </source>
</evidence>
<dbReference type="Gene3D" id="1.50.10.20">
    <property type="match status" value="1"/>
</dbReference>
<dbReference type="RefSeq" id="WP_120326556.1">
    <property type="nucleotide sequence ID" value="NZ_RAQQ01000001.1"/>
</dbReference>
<feature type="compositionally biased region" description="Low complexity" evidence="2">
    <location>
        <begin position="1038"/>
        <end position="1050"/>
    </location>
</feature>